<dbReference type="PANTHER" id="PTHR31247">
    <property type="entry name" value="TRANSMEMBRANE PROTEIN 198 FAMILY MEMBER"/>
    <property type="match status" value="1"/>
</dbReference>
<evidence type="ECO:0000256" key="2">
    <source>
        <dbReference type="ARBA" id="ARBA00006244"/>
    </source>
</evidence>
<dbReference type="EMBL" id="CAMPGE010011176">
    <property type="protein sequence ID" value="CAI2370016.1"/>
    <property type="molecule type" value="Genomic_DNA"/>
</dbReference>
<feature type="transmembrane region" description="Helical" evidence="7">
    <location>
        <begin position="359"/>
        <end position="376"/>
    </location>
</feature>
<evidence type="ECO:0000256" key="4">
    <source>
        <dbReference type="ARBA" id="ARBA00022989"/>
    </source>
</evidence>
<feature type="transmembrane region" description="Helical" evidence="7">
    <location>
        <begin position="329"/>
        <end position="352"/>
    </location>
</feature>
<evidence type="ECO:0000256" key="8">
    <source>
        <dbReference type="SAM" id="SignalP"/>
    </source>
</evidence>
<evidence type="ECO:0000259" key="9">
    <source>
        <dbReference type="Pfam" id="PF13886"/>
    </source>
</evidence>
<gene>
    <name evidence="10" type="ORF">ECRASSUSDP1_LOCUS11323</name>
</gene>
<dbReference type="Gene3D" id="2.70.130.10">
    <property type="entry name" value="Mannose-6-phosphate receptor binding domain"/>
    <property type="match status" value="1"/>
</dbReference>
<feature type="domain" description="TM7S3/TM198-like" evidence="9">
    <location>
        <begin position="223"/>
        <end position="417"/>
    </location>
</feature>
<keyword evidence="5 7" id="KW-0472">Membrane</keyword>
<evidence type="ECO:0000313" key="10">
    <source>
        <dbReference type="EMBL" id="CAI2370016.1"/>
    </source>
</evidence>
<organism evidence="10 11">
    <name type="scientific">Euplotes crassus</name>
    <dbReference type="NCBI Taxonomy" id="5936"/>
    <lineage>
        <taxon>Eukaryota</taxon>
        <taxon>Sar</taxon>
        <taxon>Alveolata</taxon>
        <taxon>Ciliophora</taxon>
        <taxon>Intramacronucleata</taxon>
        <taxon>Spirotrichea</taxon>
        <taxon>Hypotrichia</taxon>
        <taxon>Euplotida</taxon>
        <taxon>Euplotidae</taxon>
        <taxon>Moneuplotes</taxon>
    </lineage>
</organism>
<keyword evidence="8" id="KW-0732">Signal</keyword>
<feature type="chain" id="PRO_5042085661" description="Transmembrane protein 198" evidence="8">
    <location>
        <begin position="20"/>
        <end position="439"/>
    </location>
</feature>
<dbReference type="InterPro" id="IPR040236">
    <property type="entry name" value="TMEM198"/>
</dbReference>
<dbReference type="InterPro" id="IPR025256">
    <property type="entry name" value="TM7S3/TM198-like_dom"/>
</dbReference>
<comment type="subcellular location">
    <subcellularLocation>
        <location evidence="1">Membrane</location>
        <topology evidence="1">Multi-pass membrane protein</topology>
    </subcellularLocation>
</comment>
<name>A0AAD1XFT6_EUPCR</name>
<keyword evidence="4 7" id="KW-1133">Transmembrane helix</keyword>
<dbReference type="Proteomes" id="UP001295684">
    <property type="component" value="Unassembled WGS sequence"/>
</dbReference>
<accession>A0AAD1XFT6</accession>
<proteinExistence type="inferred from homology"/>
<feature type="transmembrane region" description="Helical" evidence="7">
    <location>
        <begin position="273"/>
        <end position="294"/>
    </location>
</feature>
<evidence type="ECO:0000256" key="7">
    <source>
        <dbReference type="SAM" id="Phobius"/>
    </source>
</evidence>
<comment type="similarity">
    <text evidence="2">Belongs to the TMEM198 family.</text>
</comment>
<feature type="transmembrane region" description="Helical" evidence="7">
    <location>
        <begin position="245"/>
        <end position="267"/>
    </location>
</feature>
<dbReference type="InterPro" id="IPR009011">
    <property type="entry name" value="Man6P_isomerase_rcpt-bd_dom_sf"/>
</dbReference>
<evidence type="ECO:0000256" key="1">
    <source>
        <dbReference type="ARBA" id="ARBA00004141"/>
    </source>
</evidence>
<evidence type="ECO:0000256" key="3">
    <source>
        <dbReference type="ARBA" id="ARBA00022692"/>
    </source>
</evidence>
<feature type="transmembrane region" description="Helical" evidence="7">
    <location>
        <begin position="219"/>
        <end position="238"/>
    </location>
</feature>
<dbReference type="GO" id="GO:0005886">
    <property type="term" value="C:plasma membrane"/>
    <property type="evidence" value="ECO:0007669"/>
    <property type="project" value="TreeGrafter"/>
</dbReference>
<dbReference type="AlphaFoldDB" id="A0AAD1XFT6"/>
<dbReference type="PANTHER" id="PTHR31247:SF5">
    <property type="entry name" value="DUF4203 DOMAIN-CONTAINING PROTEIN"/>
    <property type="match status" value="1"/>
</dbReference>
<reference evidence="10" key="1">
    <citation type="submission" date="2023-07" db="EMBL/GenBank/DDBJ databases">
        <authorList>
            <consortium name="AG Swart"/>
            <person name="Singh M."/>
            <person name="Singh A."/>
            <person name="Seah K."/>
            <person name="Emmerich C."/>
        </authorList>
    </citation>
    <scope>NUCLEOTIDE SEQUENCE</scope>
    <source>
        <strain evidence="10">DP1</strain>
    </source>
</reference>
<feature type="signal peptide" evidence="8">
    <location>
        <begin position="1"/>
        <end position="19"/>
    </location>
</feature>
<keyword evidence="11" id="KW-1185">Reference proteome</keyword>
<evidence type="ECO:0000313" key="11">
    <source>
        <dbReference type="Proteomes" id="UP001295684"/>
    </source>
</evidence>
<evidence type="ECO:0000256" key="5">
    <source>
        <dbReference type="ARBA" id="ARBA00023136"/>
    </source>
</evidence>
<feature type="transmembrane region" description="Helical" evidence="7">
    <location>
        <begin position="396"/>
        <end position="417"/>
    </location>
</feature>
<comment type="caution">
    <text evidence="10">The sequence shown here is derived from an EMBL/GenBank/DDBJ whole genome shotgun (WGS) entry which is preliminary data.</text>
</comment>
<protein>
    <recommendedName>
        <fullName evidence="6">Transmembrane protein 198</fullName>
    </recommendedName>
</protein>
<feature type="transmembrane region" description="Helical" evidence="7">
    <location>
        <begin position="301"/>
        <end position="323"/>
    </location>
</feature>
<dbReference type="Pfam" id="PF13886">
    <property type="entry name" value="TM7S3_TM198"/>
    <property type="match status" value="1"/>
</dbReference>
<sequence length="439" mass="48944">MKLILLLTLSLLLSISSQSQPAFLQKDQSPLPQPLTLISLSYKCSYFENFAIFTFLPAKDKIEDEDSGTYLAESGVTNKKIYFSFCNDSNIDCSNISKDADQRGAAILRDEDTKECVLLTTPNWNEAEVTYVNNKLDRSRDYLRLSWEGQEPCPDDGTRNLGFSMDVICTDATDPKDLRYYYSGGYSDGTCQIRTVFESKLGCAIVSYREVFEFLSKNYYIFGTILIVLGILLLLFGFRLLLVSLFLGGVVTTVLVAAIIAFQFIITKNTEQYVLWIILGIALVLGCIVGYALVKFKKGGIFILAAIAGLCIALILNSAVFRYAQSKALFWVVIGACSLGCGIISCFVGVFLCIGVTSLIGSYSLVRGISVFVGHFPDEVSLIEQLKNGIAPKTDYYFWGYLAGIIVIFVIGFFIQWRFRPKTKKKSKNGRRYQGLLED</sequence>
<keyword evidence="3 7" id="KW-0812">Transmembrane</keyword>
<evidence type="ECO:0000256" key="6">
    <source>
        <dbReference type="ARBA" id="ARBA00049737"/>
    </source>
</evidence>